<dbReference type="GO" id="GO:0061630">
    <property type="term" value="F:ubiquitin protein ligase activity"/>
    <property type="evidence" value="ECO:0007669"/>
    <property type="project" value="TreeGrafter"/>
</dbReference>
<feature type="compositionally biased region" description="Polar residues" evidence="1">
    <location>
        <begin position="147"/>
        <end position="156"/>
    </location>
</feature>
<name>A0AAV2IFR6_LYMST</name>
<keyword evidence="3" id="KW-1185">Reference proteome</keyword>
<accession>A0AAV2IFR6</accession>
<dbReference type="AlphaFoldDB" id="A0AAV2IFR6"/>
<dbReference type="GO" id="GO:0005634">
    <property type="term" value="C:nucleus"/>
    <property type="evidence" value="ECO:0007669"/>
    <property type="project" value="TreeGrafter"/>
</dbReference>
<dbReference type="InterPro" id="IPR001370">
    <property type="entry name" value="BIR_rpt"/>
</dbReference>
<feature type="region of interest" description="Disordered" evidence="1">
    <location>
        <begin position="491"/>
        <end position="616"/>
    </location>
</feature>
<feature type="compositionally biased region" description="Polar residues" evidence="1">
    <location>
        <begin position="500"/>
        <end position="545"/>
    </location>
</feature>
<dbReference type="GO" id="GO:0043027">
    <property type="term" value="F:cysteine-type endopeptidase inhibitor activity involved in apoptotic process"/>
    <property type="evidence" value="ECO:0007669"/>
    <property type="project" value="TreeGrafter"/>
</dbReference>
<dbReference type="PROSITE" id="PS50143">
    <property type="entry name" value="BIR_REPEAT_2"/>
    <property type="match status" value="2"/>
</dbReference>
<dbReference type="SMART" id="SM00238">
    <property type="entry name" value="BIR"/>
    <property type="match status" value="2"/>
</dbReference>
<dbReference type="Pfam" id="PF00653">
    <property type="entry name" value="BIR"/>
    <property type="match status" value="2"/>
</dbReference>
<sequence length="771" mass="84868">MDVFQDNASNRDIFYKNNLNFDCLNEGSDIGSYPESSDTEISKYLKTLFSIIKQRKKHHAGEISRLAFIDVILNISGRTMSIIHMYLKLWLDPDNRKVFNTKSPHIENNKLKYDCQETMFKCKPLNISNYKHIEELNFYIRSDDGETSSSNTSLSKHVTGGAMVQRSDESDDLVTKQKDVDVSVDKVDPIKGEHIKITASDLEDAFNSVTAGRVDVKQEKTQHVHTVSVVGIARKFKDDRGDDSEGKKEVNMDVVLHQGNFPEQRVEIAVFMQPSSHPNTVFGIPWNALNREINRILTFASYPKDAVKSALLLAAEGFVYIGSGQGSDDQVKCYFCCGEMRNWRILDVIREVHRRISSSCSMVTGVNCDNDPISAASYLNNSSPLMSLVPAVCNNKQDVSVTVVNTNFVLDAHQHNHHASDSGFLSLPPLSTSPEAVNIAQNSNVTSVNLIQTDSALDITQTTPDVRPGEMSTASTVARVYLAKQSIGGAVGASASSNSTVHQSQTTAEPRNVTRTQQSQPSNAAISTESVQPSEASRAGNSPTTVIHHPSTETQPQRPAAGDVTNSTNTTTTSATNHPGANSDAGGQSVPNNGGAGDGRRNGNGNGSPTYSELGIITERPKRVEYALTIKRFETFSAWPRDHHLQPKDLAEAGFYYAGYGDCARCFYCGGGLRNWEDEDDVLVEHARWFPKCAYIRQKMGQNFVEAVQELNKQYTQITYNMVIEKMGASSSAGLEMKETLLQKDPALTAVKECGYCEKDVSEIAQLIKDE</sequence>
<dbReference type="PANTHER" id="PTHR10044:SF139">
    <property type="entry name" value="DEATH-ASSOCIATED INHIBITOR OF APOPTOSIS 2"/>
    <property type="match status" value="1"/>
</dbReference>
<reference evidence="2 3" key="1">
    <citation type="submission" date="2024-04" db="EMBL/GenBank/DDBJ databases">
        <authorList>
            <consortium name="Genoscope - CEA"/>
            <person name="William W."/>
        </authorList>
    </citation>
    <scope>NUCLEOTIDE SEQUENCE [LARGE SCALE GENOMIC DNA]</scope>
</reference>
<dbReference type="PANTHER" id="PTHR10044">
    <property type="entry name" value="INHIBITOR OF APOPTOSIS"/>
    <property type="match status" value="1"/>
</dbReference>
<dbReference type="GO" id="GO:0051726">
    <property type="term" value="P:regulation of cell cycle"/>
    <property type="evidence" value="ECO:0007669"/>
    <property type="project" value="TreeGrafter"/>
</dbReference>
<dbReference type="CDD" id="cd00022">
    <property type="entry name" value="BIR"/>
    <property type="match status" value="1"/>
</dbReference>
<feature type="compositionally biased region" description="Low complexity" evidence="1">
    <location>
        <begin position="565"/>
        <end position="577"/>
    </location>
</feature>
<protein>
    <submittedName>
        <fullName evidence="2">Uncharacterized protein</fullName>
    </submittedName>
</protein>
<proteinExistence type="predicted"/>
<evidence type="ECO:0000313" key="2">
    <source>
        <dbReference type="EMBL" id="CAL1545878.1"/>
    </source>
</evidence>
<dbReference type="GO" id="GO:0031398">
    <property type="term" value="P:positive regulation of protein ubiquitination"/>
    <property type="evidence" value="ECO:0007669"/>
    <property type="project" value="TreeGrafter"/>
</dbReference>
<comment type="caution">
    <text evidence="2">The sequence shown here is derived from an EMBL/GenBank/DDBJ whole genome shotgun (WGS) entry which is preliminary data.</text>
</comment>
<dbReference type="EMBL" id="CAXITT010000748">
    <property type="protein sequence ID" value="CAL1545878.1"/>
    <property type="molecule type" value="Genomic_DNA"/>
</dbReference>
<evidence type="ECO:0000313" key="3">
    <source>
        <dbReference type="Proteomes" id="UP001497497"/>
    </source>
</evidence>
<evidence type="ECO:0000256" key="1">
    <source>
        <dbReference type="SAM" id="MobiDB-lite"/>
    </source>
</evidence>
<gene>
    <name evidence="2" type="ORF">GSLYS_00019255001</name>
</gene>
<dbReference type="GO" id="GO:0043066">
    <property type="term" value="P:negative regulation of apoptotic process"/>
    <property type="evidence" value="ECO:0007669"/>
    <property type="project" value="TreeGrafter"/>
</dbReference>
<dbReference type="GO" id="GO:0005737">
    <property type="term" value="C:cytoplasm"/>
    <property type="evidence" value="ECO:0007669"/>
    <property type="project" value="TreeGrafter"/>
</dbReference>
<dbReference type="InterPro" id="IPR050784">
    <property type="entry name" value="IAP"/>
</dbReference>
<feature type="compositionally biased region" description="Gly residues" evidence="1">
    <location>
        <begin position="594"/>
        <end position="606"/>
    </location>
</feature>
<feature type="region of interest" description="Disordered" evidence="1">
    <location>
        <begin position="145"/>
        <end position="175"/>
    </location>
</feature>
<dbReference type="Proteomes" id="UP001497497">
    <property type="component" value="Unassembled WGS sequence"/>
</dbReference>
<organism evidence="2 3">
    <name type="scientific">Lymnaea stagnalis</name>
    <name type="common">Great pond snail</name>
    <name type="synonym">Helix stagnalis</name>
    <dbReference type="NCBI Taxonomy" id="6523"/>
    <lineage>
        <taxon>Eukaryota</taxon>
        <taxon>Metazoa</taxon>
        <taxon>Spiralia</taxon>
        <taxon>Lophotrochozoa</taxon>
        <taxon>Mollusca</taxon>
        <taxon>Gastropoda</taxon>
        <taxon>Heterobranchia</taxon>
        <taxon>Euthyneura</taxon>
        <taxon>Panpulmonata</taxon>
        <taxon>Hygrophila</taxon>
        <taxon>Lymnaeoidea</taxon>
        <taxon>Lymnaeidae</taxon>
        <taxon>Lymnaea</taxon>
    </lineage>
</organism>
<feature type="non-terminal residue" evidence="2">
    <location>
        <position position="771"/>
    </location>
</feature>
<dbReference type="Gene3D" id="1.10.1170.10">
    <property type="entry name" value="Inhibitor Of Apoptosis Protein (2mihbC-IAP-1), Chain A"/>
    <property type="match status" value="2"/>
</dbReference>
<dbReference type="SUPFAM" id="SSF57924">
    <property type="entry name" value="Inhibitor of apoptosis (IAP) repeat"/>
    <property type="match status" value="2"/>
</dbReference>